<dbReference type="Proteomes" id="UP000655366">
    <property type="component" value="Unassembled WGS sequence"/>
</dbReference>
<dbReference type="AlphaFoldDB" id="A0A931CKY2"/>
<accession>A0A931CKY2</accession>
<keyword evidence="3" id="KW-1185">Reference proteome</keyword>
<evidence type="ECO:0000313" key="3">
    <source>
        <dbReference type="Proteomes" id="UP000655366"/>
    </source>
</evidence>
<dbReference type="Pfam" id="PF14145">
    <property type="entry name" value="YrhK"/>
    <property type="match status" value="1"/>
</dbReference>
<dbReference type="EMBL" id="JADNYM010000001">
    <property type="protein sequence ID" value="MBG0738050.1"/>
    <property type="molecule type" value="Genomic_DNA"/>
</dbReference>
<reference evidence="2 3" key="1">
    <citation type="submission" date="2020-11" db="EMBL/GenBank/DDBJ databases">
        <title>Arthrobacter antarcticus sp. nov., isolated from Antarctic Soil.</title>
        <authorList>
            <person name="Li J."/>
        </authorList>
    </citation>
    <scope>NUCLEOTIDE SEQUENCE [LARGE SCALE GENOMIC DNA]</scope>
    <source>
        <strain evidence="2 3">Z1-20</strain>
    </source>
</reference>
<comment type="caution">
    <text evidence="2">The sequence shown here is derived from an EMBL/GenBank/DDBJ whole genome shotgun (WGS) entry which is preliminary data.</text>
</comment>
<organism evidence="2 3">
    <name type="scientific">Arthrobacter terrae</name>
    <dbReference type="NCBI Taxonomy" id="2935737"/>
    <lineage>
        <taxon>Bacteria</taxon>
        <taxon>Bacillati</taxon>
        <taxon>Actinomycetota</taxon>
        <taxon>Actinomycetes</taxon>
        <taxon>Micrococcales</taxon>
        <taxon>Micrococcaceae</taxon>
        <taxon>Arthrobacter</taxon>
    </lineage>
</organism>
<evidence type="ECO:0000313" key="2">
    <source>
        <dbReference type="EMBL" id="MBG0738050.1"/>
    </source>
</evidence>
<protein>
    <submittedName>
        <fullName evidence="2">YrhK family protein</fullName>
    </submittedName>
</protein>
<dbReference type="InterPro" id="IPR025424">
    <property type="entry name" value="YrhK_domain"/>
</dbReference>
<dbReference type="RefSeq" id="WP_196394984.1">
    <property type="nucleotide sequence ID" value="NZ_JADNYM010000001.1"/>
</dbReference>
<name>A0A931CKY2_9MICC</name>
<sequence>MRTVAIALWCFLSGSVCFVLKPTLRLVRQLENSRRPTCGPDARCPPGIGARRRR</sequence>
<proteinExistence type="predicted"/>
<evidence type="ECO:0000259" key="1">
    <source>
        <dbReference type="Pfam" id="PF14145"/>
    </source>
</evidence>
<feature type="domain" description="YrhK" evidence="1">
    <location>
        <begin position="3"/>
        <end position="29"/>
    </location>
</feature>
<gene>
    <name evidence="2" type="ORF">IV500_01185</name>
</gene>